<dbReference type="FunCoup" id="F4JG75">
    <property type="interactions" value="20"/>
</dbReference>
<dbReference type="Proteomes" id="UP000006548">
    <property type="component" value="Chromosome 4"/>
</dbReference>
<proteinExistence type="predicted"/>
<dbReference type="TAIR" id="AT4G01915"/>
<evidence type="ECO:0000313" key="1">
    <source>
        <dbReference type="Araport" id="AT4G01915"/>
    </source>
</evidence>
<dbReference type="InParanoid" id="F4JG75"/>
<sequence>MDRPSKPLAFWFRLLRGSSSRWSPLTHVLISLFTKTELFKSVLFIQTSGSRSCLAYFTVQFFHLWYYISRSKHRDLWPGIGYVDDNVLLRLHTELATMASSKHCSF</sequence>
<dbReference type="AlphaFoldDB" id="F4JG75"/>
<dbReference type="PaxDb" id="3702-AT4G01915.3"/>
<evidence type="ECO:0000313" key="2">
    <source>
        <dbReference type="EMBL" id="AEE82097.1"/>
    </source>
</evidence>
<reference evidence="2 3" key="1">
    <citation type="journal article" date="1999" name="Nature">
        <title>Sequence and analysis of chromosome 4 of the plant Arabidopsis thaliana.</title>
        <authorList>
            <consortium name="EU"/>
            <consortium name="CSHL and WU Arabidopsis Sequencing Project"/>
            <person name="Mayer K."/>
            <person name="Schuller C."/>
            <person name="Wambutt R."/>
            <person name="Murphy G."/>
            <person name="Volckaert G."/>
            <person name="Pohl T."/>
            <person name="Dusterhoft A."/>
            <person name="Stiekema W."/>
            <person name="Entian K.D."/>
            <person name="Terryn N."/>
            <person name="Harris B."/>
            <person name="Ansorge W."/>
            <person name="Brandt P."/>
            <person name="Grivell L."/>
            <person name="Rieger M."/>
            <person name="Weichselgartner M."/>
            <person name="de Simone V."/>
            <person name="Obermaier B."/>
            <person name="Mache R."/>
            <person name="Muller M."/>
            <person name="Kreis M."/>
            <person name="Delseny M."/>
            <person name="Puigdomenech P."/>
            <person name="Watson M."/>
            <person name="Schmidtheini T."/>
            <person name="Reichert B."/>
            <person name="Portatelle D."/>
            <person name="Perez-Alonso M."/>
            <person name="Boutry M."/>
            <person name="Bancroft I."/>
            <person name="Vos P."/>
            <person name="Hoheisel J."/>
            <person name="Zimmermann W."/>
            <person name="Wedler H."/>
            <person name="Ridley P."/>
            <person name="Langham S.A."/>
            <person name="McCullagh B."/>
            <person name="Bilham L."/>
            <person name="Robben J."/>
            <person name="Van der Schueren J."/>
            <person name="Grymonprez B."/>
            <person name="Chuang Y.J."/>
            <person name="Vandenbussche F."/>
            <person name="Braeken M."/>
            <person name="Weltjens I."/>
            <person name="Voet M."/>
            <person name="Bastiaens I."/>
            <person name="Aert R."/>
            <person name="Defoor E."/>
            <person name="Weitzenegger T."/>
            <person name="Bothe G."/>
            <person name="Ramsperger U."/>
            <person name="Hilbert H."/>
            <person name="Braun M."/>
            <person name="Holzer E."/>
            <person name="Brandt A."/>
            <person name="Peters S."/>
            <person name="van Staveren M."/>
            <person name="Dirske W."/>
            <person name="Mooijman P."/>
            <person name="Klein Lankhorst R."/>
            <person name="Rose M."/>
            <person name="Hauf J."/>
            <person name="Kotter P."/>
            <person name="Berneiser S."/>
            <person name="Hempel S."/>
            <person name="Feldpausch M."/>
            <person name="Lamberth S."/>
            <person name="Van den Daele H."/>
            <person name="De Keyser A."/>
            <person name="Buysshaert C."/>
            <person name="Gielen J."/>
            <person name="Villarroel R."/>
            <person name="De Clercq R."/>
            <person name="Van Montagu M."/>
            <person name="Rogers J."/>
            <person name="Cronin A."/>
            <person name="Quail M."/>
            <person name="Bray-Allen S."/>
            <person name="Clark L."/>
            <person name="Doggett J."/>
            <person name="Hall S."/>
            <person name="Kay M."/>
            <person name="Lennard N."/>
            <person name="McLay K."/>
            <person name="Mayes R."/>
            <person name="Pettett A."/>
            <person name="Rajandream M.A."/>
            <person name="Lyne M."/>
            <person name="Benes V."/>
            <person name="Rechmann S."/>
            <person name="Borkova D."/>
            <person name="Blocker H."/>
            <person name="Scharfe M."/>
            <person name="Grimm M."/>
            <person name="Lohnert T.H."/>
            <person name="Dose S."/>
            <person name="de Haan M."/>
            <person name="Maarse A."/>
            <person name="Schafer M."/>
            <person name="Muller-Auer S."/>
            <person name="Gabel C."/>
            <person name="Fuchs M."/>
            <person name="Fartmann B."/>
            <person name="Granderath K."/>
            <person name="Dauner D."/>
            <person name="Herzl A."/>
            <person name="Neumann S."/>
            <person name="Argiriou A."/>
            <person name="Vitale D."/>
            <person name="Liguori R."/>
            <person name="Piravandi E."/>
            <person name="Massenet O."/>
            <person name="Quigley F."/>
            <person name="Clabauld G."/>
            <person name="Mundlein A."/>
            <person name="Felber R."/>
            <person name="Schnabl S."/>
            <person name="Hiller R."/>
            <person name="Schmidt W."/>
            <person name="Lecharny A."/>
            <person name="Aubourg S."/>
            <person name="Chefdor F."/>
            <person name="Cooke R."/>
            <person name="Berger C."/>
            <person name="Montfort A."/>
            <person name="Casacuberta E."/>
            <person name="Gibbons T."/>
            <person name="Weber N."/>
            <person name="Vandenbol M."/>
            <person name="Bargues M."/>
            <person name="Terol J."/>
            <person name="Torres A."/>
            <person name="Perez-Perez A."/>
            <person name="Purnelle B."/>
            <person name="Bent E."/>
            <person name="Johnson S."/>
            <person name="Tacon D."/>
            <person name="Jesse T."/>
            <person name="Heijnen L."/>
            <person name="Schwarz S."/>
            <person name="Scholler P."/>
            <person name="Heber S."/>
            <person name="Francs P."/>
            <person name="Bielke C."/>
            <person name="Frishman D."/>
            <person name="Haase D."/>
            <person name="Lemcke K."/>
            <person name="Mewes H.W."/>
            <person name="Stocker S."/>
            <person name="Zaccaria P."/>
            <person name="Bevan M."/>
            <person name="Wilson R.K."/>
            <person name="de la Bastide M."/>
            <person name="Habermann K."/>
            <person name="Parnell L."/>
            <person name="Dedhia N."/>
            <person name="Gnoj L."/>
            <person name="Schutz K."/>
            <person name="Huang E."/>
            <person name="Spiegel L."/>
            <person name="Sehkon M."/>
            <person name="Murray J."/>
            <person name="Sheet P."/>
            <person name="Cordes M."/>
            <person name="Abu-Threideh J."/>
            <person name="Stoneking T."/>
            <person name="Kalicki J."/>
            <person name="Graves T."/>
            <person name="Harmon G."/>
            <person name="Edwards J."/>
            <person name="Latreille P."/>
            <person name="Courtney L."/>
            <person name="Cloud J."/>
            <person name="Abbott A."/>
            <person name="Scott K."/>
            <person name="Johnson D."/>
            <person name="Minx P."/>
            <person name="Bentley D."/>
            <person name="Fulton B."/>
            <person name="Miller N."/>
            <person name="Greco T."/>
            <person name="Kemp K."/>
            <person name="Kramer J."/>
            <person name="Fulton L."/>
            <person name="Mardis E."/>
            <person name="Dante M."/>
            <person name="Pepin K."/>
            <person name="Hillier L."/>
            <person name="Nelson J."/>
            <person name="Spieth J."/>
            <person name="Ryan E."/>
            <person name="Andrews S."/>
            <person name="Geisel C."/>
            <person name="Layman D."/>
            <person name="Du H."/>
            <person name="Ali J."/>
            <person name="Berghoff A."/>
            <person name="Jones K."/>
            <person name="Drone K."/>
            <person name="Cotton M."/>
            <person name="Joshu C."/>
            <person name="Antonoiu B."/>
            <person name="Zidanic M."/>
            <person name="Strong C."/>
            <person name="Sun H."/>
            <person name="Lamar B."/>
            <person name="Yordan C."/>
            <person name="Ma P."/>
            <person name="Zhong J."/>
            <person name="Preston R."/>
            <person name="Vil D."/>
            <person name="Shekher M."/>
            <person name="Matero A."/>
            <person name="Shah R."/>
            <person name="Swaby I.K."/>
            <person name="O'Shaughnessy A."/>
            <person name="Rodriguez M."/>
            <person name="Hoffmann J."/>
            <person name="Till S."/>
            <person name="Granat S."/>
            <person name="Shohdy N."/>
            <person name="Hasegawa A."/>
            <person name="Hameed A."/>
            <person name="Lodhi M."/>
            <person name="Johnson A."/>
            <person name="Chen E."/>
            <person name="Marra M."/>
            <person name="Martienssen R."/>
            <person name="McCombie W.R."/>
        </authorList>
    </citation>
    <scope>NUCLEOTIDE SEQUENCE [LARGE SCALE GENOMIC DNA]</scope>
    <source>
        <strain evidence="3">cv. Columbia</strain>
    </source>
</reference>
<evidence type="ECO:0000313" key="3">
    <source>
        <dbReference type="Proteomes" id="UP000006548"/>
    </source>
</evidence>
<dbReference type="RefSeq" id="NP_974498.1">
    <property type="nucleotide sequence ID" value="NM_202769.1"/>
</dbReference>
<gene>
    <name evidence="1 2" type="ordered locus">At4g01915</name>
</gene>
<name>F4JG75_ARATH</name>
<dbReference type="Araport" id="AT4G01915"/>
<accession>F4JG75</accession>
<organism evidence="2 3">
    <name type="scientific">Arabidopsis thaliana</name>
    <name type="common">Mouse-ear cress</name>
    <dbReference type="NCBI Taxonomy" id="3702"/>
    <lineage>
        <taxon>Eukaryota</taxon>
        <taxon>Viridiplantae</taxon>
        <taxon>Streptophyta</taxon>
        <taxon>Embryophyta</taxon>
        <taxon>Tracheophyta</taxon>
        <taxon>Spermatophyta</taxon>
        <taxon>Magnoliopsida</taxon>
        <taxon>eudicotyledons</taxon>
        <taxon>Gunneridae</taxon>
        <taxon>Pentapetalae</taxon>
        <taxon>rosids</taxon>
        <taxon>malvids</taxon>
        <taxon>Brassicales</taxon>
        <taxon>Brassicaceae</taxon>
        <taxon>Camelineae</taxon>
        <taxon>Arabidopsis</taxon>
    </lineage>
</organism>
<protein>
    <submittedName>
        <fullName evidence="2">Uncharacterized protein</fullName>
    </submittedName>
</protein>
<reference evidence="3" key="2">
    <citation type="journal article" date="2017" name="Plant J.">
        <title>Araport11: a complete reannotation of the Arabidopsis thaliana reference genome.</title>
        <authorList>
            <person name="Cheng C.Y."/>
            <person name="Krishnakumar V."/>
            <person name="Chan A.P."/>
            <person name="Thibaud-Nissen F."/>
            <person name="Schobel S."/>
            <person name="Town C.D."/>
        </authorList>
    </citation>
    <scope>GENOME REANNOTATION</scope>
    <source>
        <strain evidence="3">cv. Columbia</strain>
    </source>
</reference>
<dbReference type="EMBL" id="CP002687">
    <property type="protein sequence ID" value="AEE82097.1"/>
    <property type="molecule type" value="Genomic_DNA"/>
</dbReference>
<keyword evidence="3" id="KW-1185">Reference proteome</keyword>
<dbReference type="GeneID" id="2745599"/>
<dbReference type="ExpressionAtlas" id="F4JG75">
    <property type="expression patterns" value="baseline and differential"/>
</dbReference>
<dbReference type="HOGENOM" id="CLU_2226863_0_0_1"/>